<protein>
    <submittedName>
        <fullName evidence="3">Fibronectin type-III domain-containing protein</fullName>
    </submittedName>
</protein>
<dbReference type="AlphaFoldDB" id="A0A0M3HRU5"/>
<evidence type="ECO:0000313" key="2">
    <source>
        <dbReference type="Proteomes" id="UP000036681"/>
    </source>
</evidence>
<proteinExistence type="predicted"/>
<name>A0A0M3HRU5_ASCLU</name>
<sequence length="408" mass="46272">MLLKYVFLGMLMMASSFTVMPYRRIDLQYYVQLASCYAKCASEYGTTTKKKRNDGEYFNIAVNAEDNAKFCEYGCEWKGIEWRSTSASLRNAYDNGAHHLVAEEMLRNNSNNKRQQMVKSLYIGCMDVGSSTNDGYEESVEGILIAEIIRENSNPTRYIFQWKQRTFTLGFYDESPWIASSIEVEPVITVQGMISGVQYRFMLTTVDQDGVFGIPIMSDWTEALHIDAPPRLPSSVQVSTGFDRNNGVSALISWPALWGKSPSTTISCRYRIVVYNSIRHFTNSFTIDGGRGLLLTRLEYSTLFTILLSALPPNSLQSTTPVSTTMQFVTPLCSQMNGSERFECDAEPVEMWIRDLPEGSVSIRWAPTNDVHNLVHYQVFVYSVDKQVHCSMKPMAFYVDNVSGFRAH</sequence>
<evidence type="ECO:0000256" key="1">
    <source>
        <dbReference type="SAM" id="SignalP"/>
    </source>
</evidence>
<feature type="chain" id="PRO_5005656340" evidence="1">
    <location>
        <begin position="17"/>
        <end position="408"/>
    </location>
</feature>
<dbReference type="Proteomes" id="UP000036681">
    <property type="component" value="Unplaced"/>
</dbReference>
<evidence type="ECO:0000313" key="3">
    <source>
        <dbReference type="WBParaSite" id="ALUE_0000509601-mRNA-1"/>
    </source>
</evidence>
<dbReference type="WBParaSite" id="ALUE_0000509601-mRNA-1">
    <property type="protein sequence ID" value="ALUE_0000509601-mRNA-1"/>
    <property type="gene ID" value="ALUE_0000509601"/>
</dbReference>
<keyword evidence="2" id="KW-1185">Reference proteome</keyword>
<accession>A0A0M3HRU5</accession>
<organism evidence="2 3">
    <name type="scientific">Ascaris lumbricoides</name>
    <name type="common">Giant roundworm</name>
    <dbReference type="NCBI Taxonomy" id="6252"/>
    <lineage>
        <taxon>Eukaryota</taxon>
        <taxon>Metazoa</taxon>
        <taxon>Ecdysozoa</taxon>
        <taxon>Nematoda</taxon>
        <taxon>Chromadorea</taxon>
        <taxon>Rhabditida</taxon>
        <taxon>Spirurina</taxon>
        <taxon>Ascaridomorpha</taxon>
        <taxon>Ascaridoidea</taxon>
        <taxon>Ascarididae</taxon>
        <taxon>Ascaris</taxon>
    </lineage>
</organism>
<keyword evidence="1" id="KW-0732">Signal</keyword>
<reference evidence="3" key="1">
    <citation type="submission" date="2017-02" db="UniProtKB">
        <authorList>
            <consortium name="WormBaseParasite"/>
        </authorList>
    </citation>
    <scope>IDENTIFICATION</scope>
</reference>
<feature type="signal peptide" evidence="1">
    <location>
        <begin position="1"/>
        <end position="16"/>
    </location>
</feature>